<dbReference type="OMA" id="CRHGKAW"/>
<reference evidence="17" key="1">
    <citation type="submission" date="2011-08" db="EMBL/GenBank/DDBJ databases">
        <authorList>
            <person name="Rombauts S."/>
        </authorList>
    </citation>
    <scope>NUCLEOTIDE SEQUENCE</scope>
    <source>
        <strain evidence="17">London</strain>
    </source>
</reference>
<dbReference type="Pfam" id="PF03016">
    <property type="entry name" value="Exostosin_GT47"/>
    <property type="match status" value="1"/>
</dbReference>
<dbReference type="EnsemblMetazoa" id="tetur01g05710.1">
    <property type="protein sequence ID" value="tetur01g05710.1"/>
    <property type="gene ID" value="tetur01g05710"/>
</dbReference>
<dbReference type="GO" id="GO:0015012">
    <property type="term" value="P:heparan sulfate proteoglycan biosynthetic process"/>
    <property type="evidence" value="ECO:0007669"/>
    <property type="project" value="UniProtKB-ARBA"/>
</dbReference>
<dbReference type="eggNOG" id="KOG1021">
    <property type="taxonomic scope" value="Eukaryota"/>
</dbReference>
<comment type="similarity">
    <text evidence="3">Belongs to the glycosyltransferase 47 family.</text>
</comment>
<keyword evidence="6 13" id="KW-0812">Transmembrane</keyword>
<keyword evidence="9 13" id="KW-1133">Transmembrane helix</keyword>
<keyword evidence="5" id="KW-0808">Transferase</keyword>
<dbReference type="OrthoDB" id="1924787at2759"/>
<dbReference type="STRING" id="32264.T1JR58"/>
<keyword evidence="17" id="KW-1185">Reference proteome</keyword>
<dbReference type="InterPro" id="IPR040911">
    <property type="entry name" value="Exostosin_GT47"/>
</dbReference>
<dbReference type="EMBL" id="CAEY01000445">
    <property type="status" value="NOT_ANNOTATED_CDS"/>
    <property type="molecule type" value="Genomic_DNA"/>
</dbReference>
<keyword evidence="10 13" id="KW-0472">Membrane</keyword>
<evidence type="ECO:0000313" key="16">
    <source>
        <dbReference type="EnsemblMetazoa" id="tetur01g05710.1"/>
    </source>
</evidence>
<protein>
    <recommendedName>
        <fullName evidence="18">Exostosin GT47 domain-containing protein</fullName>
    </recommendedName>
</protein>
<evidence type="ECO:0000256" key="5">
    <source>
        <dbReference type="ARBA" id="ARBA00022679"/>
    </source>
</evidence>
<evidence type="ECO:0000313" key="17">
    <source>
        <dbReference type="Proteomes" id="UP000015104"/>
    </source>
</evidence>
<dbReference type="InterPro" id="IPR015338">
    <property type="entry name" value="GT64_dom"/>
</dbReference>
<keyword evidence="12" id="KW-0325">Glycoprotein</keyword>
<dbReference type="Pfam" id="PF09258">
    <property type="entry name" value="Glyco_transf_64"/>
    <property type="match status" value="1"/>
</dbReference>
<proteinExistence type="inferred from homology"/>
<reference evidence="16" key="2">
    <citation type="submission" date="2015-06" db="UniProtKB">
        <authorList>
            <consortium name="EnsemblMetazoa"/>
        </authorList>
    </citation>
    <scope>IDENTIFICATION</scope>
</reference>
<organism evidence="16 17">
    <name type="scientific">Tetranychus urticae</name>
    <name type="common">Two-spotted spider mite</name>
    <dbReference type="NCBI Taxonomy" id="32264"/>
    <lineage>
        <taxon>Eukaryota</taxon>
        <taxon>Metazoa</taxon>
        <taxon>Ecdysozoa</taxon>
        <taxon>Arthropoda</taxon>
        <taxon>Chelicerata</taxon>
        <taxon>Arachnida</taxon>
        <taxon>Acari</taxon>
        <taxon>Acariformes</taxon>
        <taxon>Trombidiformes</taxon>
        <taxon>Prostigmata</taxon>
        <taxon>Eleutherengona</taxon>
        <taxon>Raphignathae</taxon>
        <taxon>Tetranychoidea</taxon>
        <taxon>Tetranychidae</taxon>
        <taxon>Tetranychus</taxon>
    </lineage>
</organism>
<dbReference type="InterPro" id="IPR029044">
    <property type="entry name" value="Nucleotide-diphossugar_trans"/>
</dbReference>
<dbReference type="AlphaFoldDB" id="T1JR58"/>
<dbReference type="HOGENOM" id="CLU_013906_4_0_1"/>
<keyword evidence="4" id="KW-0328">Glycosyltransferase</keyword>
<dbReference type="PANTHER" id="PTHR48261">
    <property type="entry name" value="ACETYLGLUCOSAMINYLTRANSFERASE"/>
    <property type="match status" value="1"/>
</dbReference>
<evidence type="ECO:0000259" key="15">
    <source>
        <dbReference type="Pfam" id="PF09258"/>
    </source>
</evidence>
<dbReference type="InterPro" id="IPR004263">
    <property type="entry name" value="Exostosin"/>
</dbReference>
<evidence type="ECO:0000256" key="6">
    <source>
        <dbReference type="ARBA" id="ARBA00022692"/>
    </source>
</evidence>
<evidence type="ECO:0000256" key="7">
    <source>
        <dbReference type="ARBA" id="ARBA00022824"/>
    </source>
</evidence>
<feature type="domain" description="Glycosyl transferase 64" evidence="15">
    <location>
        <begin position="547"/>
        <end position="780"/>
    </location>
</feature>
<dbReference type="SUPFAM" id="SSF53448">
    <property type="entry name" value="Nucleotide-diphospho-sugar transferases"/>
    <property type="match status" value="1"/>
</dbReference>
<keyword evidence="7" id="KW-0256">Endoplasmic reticulum</keyword>
<gene>
    <name evidence="16" type="primary">107367244</name>
</gene>
<name>T1JR58_TETUR</name>
<comment type="pathway">
    <text evidence="2">Protein modification; protein glycosylation.</text>
</comment>
<dbReference type="Proteomes" id="UP000015104">
    <property type="component" value="Unassembled WGS sequence"/>
</dbReference>
<evidence type="ECO:0000259" key="14">
    <source>
        <dbReference type="Pfam" id="PF03016"/>
    </source>
</evidence>
<keyword evidence="11" id="KW-1015">Disulfide bond</keyword>
<evidence type="ECO:0000256" key="8">
    <source>
        <dbReference type="ARBA" id="ARBA00022968"/>
    </source>
</evidence>
<evidence type="ECO:0000256" key="9">
    <source>
        <dbReference type="ARBA" id="ARBA00022989"/>
    </source>
</evidence>
<evidence type="ECO:0000256" key="10">
    <source>
        <dbReference type="ARBA" id="ARBA00023136"/>
    </source>
</evidence>
<sequence length="798" mass="92916">MAISRSSEKYALIKFTCALFLNVLTCFLFYWCLASRSVPDSPTPKGIKVKRILPSYLDDSEIWTKEATDPPMENKADDQNLMHKNAALKKTRKHEFLADCRMSNCFNFNRCKPGERLKIHIYPDSSKISSSSISSTYQKIIQIIESSIYYEPDESKACLFITRYDYLDRDPLSRDCQKNLPASLPLDYGKNHIVFNLYSGTWPDYRELDLYGFNLGYSILAKASFSYQNYRPGFDISIPLFSKNHSTRGKTLMEPEDGPEYQLVDDVVIETIDTTRLDSSDRKNLLVFKGKRYTHGIGSETRNTLHHLHNDRDILIYTTCKHGKKWKDLKDERCAKDNLEYEKFNYSILMANSTFCLVPRGRRLGSFRFLEALANGCIPVLLSNNWVKPFEDVIDWSEIVVEGDERSLLQLPEIIRSYEWKKIQQMAAKSLAVYETYFSSVERIVYTTIDILNERIQTHLSFTTFLWNLVNPSFTSFTGAIWYDAEYSFDLKDYPGYGKLSDSYSPSRSFPLSSSSVPSNSISLPRVQGPINGFTTVLYINKPIMPSTIHRLIKSLSKSQYLVKIIIIWALPGDPPSILMKNPFYDSFLVSVVIPESKSINAKLFPYKDINTYAVLSLQPDTTITVEELDFAYLVWLSFPHRIIGFTARDHYYDEDRYRWYYTSKWTNYYSIILLDAAFYHRYYNNLYTNYISNNKFFAQNFNNWDDELCLDLIFNFLISHLTREGPIKVTQRKRTSNSSSSLYNLNPLNSQECFTFLYNISFNYVPLIKSQMRFDPVLFKDPVSNFRKKYRKLEAVS</sequence>
<dbReference type="KEGG" id="tut:107367244"/>
<evidence type="ECO:0008006" key="18">
    <source>
        <dbReference type="Google" id="ProtNLM"/>
    </source>
</evidence>
<accession>T1JR58</accession>
<evidence type="ECO:0000256" key="2">
    <source>
        <dbReference type="ARBA" id="ARBA00004922"/>
    </source>
</evidence>
<evidence type="ECO:0000256" key="1">
    <source>
        <dbReference type="ARBA" id="ARBA00004648"/>
    </source>
</evidence>
<comment type="subcellular location">
    <subcellularLocation>
        <location evidence="1">Endoplasmic reticulum membrane</location>
        <topology evidence="1">Single-pass type II membrane protein</topology>
    </subcellularLocation>
</comment>
<feature type="domain" description="Exostosin GT47" evidence="14">
    <location>
        <begin position="115"/>
        <end position="417"/>
    </location>
</feature>
<dbReference type="GO" id="GO:0016757">
    <property type="term" value="F:glycosyltransferase activity"/>
    <property type="evidence" value="ECO:0007669"/>
    <property type="project" value="UniProtKB-KW"/>
</dbReference>
<evidence type="ECO:0000256" key="11">
    <source>
        <dbReference type="ARBA" id="ARBA00023157"/>
    </source>
</evidence>
<feature type="transmembrane region" description="Helical" evidence="13">
    <location>
        <begin position="12"/>
        <end position="31"/>
    </location>
</feature>
<dbReference type="Gene3D" id="3.90.550.10">
    <property type="entry name" value="Spore Coat Polysaccharide Biosynthesis Protein SpsA, Chain A"/>
    <property type="match status" value="1"/>
</dbReference>
<dbReference type="PANTHER" id="PTHR48261:SF3">
    <property type="entry name" value="EXOSTOSIN GLYCOSYLTRANSFERASE 1"/>
    <property type="match status" value="1"/>
</dbReference>
<evidence type="ECO:0000256" key="3">
    <source>
        <dbReference type="ARBA" id="ARBA00010271"/>
    </source>
</evidence>
<keyword evidence="8" id="KW-0735">Signal-anchor</keyword>
<evidence type="ECO:0000256" key="4">
    <source>
        <dbReference type="ARBA" id="ARBA00022676"/>
    </source>
</evidence>
<evidence type="ECO:0000256" key="12">
    <source>
        <dbReference type="ARBA" id="ARBA00023180"/>
    </source>
</evidence>
<dbReference type="GO" id="GO:0005789">
    <property type="term" value="C:endoplasmic reticulum membrane"/>
    <property type="evidence" value="ECO:0007669"/>
    <property type="project" value="UniProtKB-SubCell"/>
</dbReference>
<evidence type="ECO:0000256" key="13">
    <source>
        <dbReference type="SAM" id="Phobius"/>
    </source>
</evidence>